<dbReference type="HOGENOM" id="CLU_076718_0_0_1"/>
<dbReference type="eggNOG" id="ENOG502QSYV">
    <property type="taxonomic scope" value="Eukaryota"/>
</dbReference>
<gene>
    <name evidence="1" type="primary">Dper\GL15152</name>
    <name evidence="1" type="ORF">Dper_GL15152</name>
</gene>
<dbReference type="KEGG" id="dpe:6600338"/>
<dbReference type="STRING" id="7234.B4H3R8"/>
<reference evidence="1 2" key="1">
    <citation type="journal article" date="2007" name="Nature">
        <title>Evolution of genes and genomes on the Drosophila phylogeny.</title>
        <authorList>
            <consortium name="Drosophila 12 Genomes Consortium"/>
            <person name="Clark A.G."/>
            <person name="Eisen M.B."/>
            <person name="Smith D.R."/>
            <person name="Bergman C.M."/>
            <person name="Oliver B."/>
            <person name="Markow T.A."/>
            <person name="Kaufman T.C."/>
            <person name="Kellis M."/>
            <person name="Gelbart W."/>
            <person name="Iyer V.N."/>
            <person name="Pollard D.A."/>
            <person name="Sackton T.B."/>
            <person name="Larracuente A.M."/>
            <person name="Singh N.D."/>
            <person name="Abad J.P."/>
            <person name="Abt D.N."/>
            <person name="Adryan B."/>
            <person name="Aguade M."/>
            <person name="Akashi H."/>
            <person name="Anderson W.W."/>
            <person name="Aquadro C.F."/>
            <person name="Ardell D.H."/>
            <person name="Arguello R."/>
            <person name="Artieri C.G."/>
            <person name="Barbash D.A."/>
            <person name="Barker D."/>
            <person name="Barsanti P."/>
            <person name="Batterham P."/>
            <person name="Batzoglou S."/>
            <person name="Begun D."/>
            <person name="Bhutkar A."/>
            <person name="Blanco E."/>
            <person name="Bosak S.A."/>
            <person name="Bradley R.K."/>
            <person name="Brand A.D."/>
            <person name="Brent M.R."/>
            <person name="Brooks A.N."/>
            <person name="Brown R.H."/>
            <person name="Butlin R.K."/>
            <person name="Caggese C."/>
            <person name="Calvi B.R."/>
            <person name="Bernardo de Carvalho A."/>
            <person name="Caspi A."/>
            <person name="Castrezana S."/>
            <person name="Celniker S.E."/>
            <person name="Chang J.L."/>
            <person name="Chapple C."/>
            <person name="Chatterji S."/>
            <person name="Chinwalla A."/>
            <person name="Civetta A."/>
            <person name="Clifton S.W."/>
            <person name="Comeron J.M."/>
            <person name="Costello J.C."/>
            <person name="Coyne J.A."/>
            <person name="Daub J."/>
            <person name="David R.G."/>
            <person name="Delcher A.L."/>
            <person name="Delehaunty K."/>
            <person name="Do C.B."/>
            <person name="Ebling H."/>
            <person name="Edwards K."/>
            <person name="Eickbush T."/>
            <person name="Evans J.D."/>
            <person name="Filipski A."/>
            <person name="Findeiss S."/>
            <person name="Freyhult E."/>
            <person name="Fulton L."/>
            <person name="Fulton R."/>
            <person name="Garcia A.C."/>
            <person name="Gardiner A."/>
            <person name="Garfield D.A."/>
            <person name="Garvin B.E."/>
            <person name="Gibson G."/>
            <person name="Gilbert D."/>
            <person name="Gnerre S."/>
            <person name="Godfrey J."/>
            <person name="Good R."/>
            <person name="Gotea V."/>
            <person name="Gravely B."/>
            <person name="Greenberg A.J."/>
            <person name="Griffiths-Jones S."/>
            <person name="Gross S."/>
            <person name="Guigo R."/>
            <person name="Gustafson E.A."/>
            <person name="Haerty W."/>
            <person name="Hahn M.W."/>
            <person name="Halligan D.L."/>
            <person name="Halpern A.L."/>
            <person name="Halter G.M."/>
            <person name="Han M.V."/>
            <person name="Heger A."/>
            <person name="Hillier L."/>
            <person name="Hinrichs A.S."/>
            <person name="Holmes I."/>
            <person name="Hoskins R.A."/>
            <person name="Hubisz M.J."/>
            <person name="Hultmark D."/>
            <person name="Huntley M.A."/>
            <person name="Jaffe D.B."/>
            <person name="Jagadeeshan S."/>
            <person name="Jeck W.R."/>
            <person name="Johnson J."/>
            <person name="Jones C.D."/>
            <person name="Jordan W.C."/>
            <person name="Karpen G.H."/>
            <person name="Kataoka E."/>
            <person name="Keightley P.D."/>
            <person name="Kheradpour P."/>
            <person name="Kirkness E.F."/>
            <person name="Koerich L.B."/>
            <person name="Kristiansen K."/>
            <person name="Kudrna D."/>
            <person name="Kulathinal R.J."/>
            <person name="Kumar S."/>
            <person name="Kwok R."/>
            <person name="Lander E."/>
            <person name="Langley C.H."/>
            <person name="Lapoint R."/>
            <person name="Lazzaro B.P."/>
            <person name="Lee S.J."/>
            <person name="Levesque L."/>
            <person name="Li R."/>
            <person name="Lin C.F."/>
            <person name="Lin M.F."/>
            <person name="Lindblad-Toh K."/>
            <person name="Llopart A."/>
            <person name="Long M."/>
            <person name="Low L."/>
            <person name="Lozovsky E."/>
            <person name="Lu J."/>
            <person name="Luo M."/>
            <person name="Machado C.A."/>
            <person name="Makalowski W."/>
            <person name="Marzo M."/>
            <person name="Matsuda M."/>
            <person name="Matzkin L."/>
            <person name="McAllister B."/>
            <person name="McBride C.S."/>
            <person name="McKernan B."/>
            <person name="McKernan K."/>
            <person name="Mendez-Lago M."/>
            <person name="Minx P."/>
            <person name="Mollenhauer M.U."/>
            <person name="Montooth K."/>
            <person name="Mount S.M."/>
            <person name="Mu X."/>
            <person name="Myers E."/>
            <person name="Negre B."/>
            <person name="Newfeld S."/>
            <person name="Nielsen R."/>
            <person name="Noor M.A."/>
            <person name="O'Grady P."/>
            <person name="Pachter L."/>
            <person name="Papaceit M."/>
            <person name="Parisi M.J."/>
            <person name="Parisi M."/>
            <person name="Parts L."/>
            <person name="Pedersen J.S."/>
            <person name="Pesole G."/>
            <person name="Phillippy A.M."/>
            <person name="Ponting C.P."/>
            <person name="Pop M."/>
            <person name="Porcelli D."/>
            <person name="Powell J.R."/>
            <person name="Prohaska S."/>
            <person name="Pruitt K."/>
            <person name="Puig M."/>
            <person name="Quesneville H."/>
            <person name="Ram K.R."/>
            <person name="Rand D."/>
            <person name="Rasmussen M.D."/>
            <person name="Reed L.K."/>
            <person name="Reenan R."/>
            <person name="Reily A."/>
            <person name="Remington K.A."/>
            <person name="Rieger T.T."/>
            <person name="Ritchie M.G."/>
            <person name="Robin C."/>
            <person name="Rogers Y.H."/>
            <person name="Rohde C."/>
            <person name="Rozas J."/>
            <person name="Rubenfield M.J."/>
            <person name="Ruiz A."/>
            <person name="Russo S."/>
            <person name="Salzberg S.L."/>
            <person name="Sanchez-Gracia A."/>
            <person name="Saranga D.J."/>
            <person name="Sato H."/>
            <person name="Schaeffer S.W."/>
            <person name="Schatz M.C."/>
            <person name="Schlenke T."/>
            <person name="Schwartz R."/>
            <person name="Segarra C."/>
            <person name="Singh R.S."/>
            <person name="Sirot L."/>
            <person name="Sirota M."/>
            <person name="Sisneros N.B."/>
            <person name="Smith C.D."/>
            <person name="Smith T.F."/>
            <person name="Spieth J."/>
            <person name="Stage D.E."/>
            <person name="Stark A."/>
            <person name="Stephan W."/>
            <person name="Strausberg R.L."/>
            <person name="Strempel S."/>
            <person name="Sturgill D."/>
            <person name="Sutton G."/>
            <person name="Sutton G.G."/>
            <person name="Tao W."/>
            <person name="Teichmann S."/>
            <person name="Tobari Y.N."/>
            <person name="Tomimura Y."/>
            <person name="Tsolas J.M."/>
            <person name="Valente V.L."/>
            <person name="Venter E."/>
            <person name="Venter J.C."/>
            <person name="Vicario S."/>
            <person name="Vieira F.G."/>
            <person name="Vilella A.J."/>
            <person name="Villasante A."/>
            <person name="Walenz B."/>
            <person name="Wang J."/>
            <person name="Wasserman M."/>
            <person name="Watts T."/>
            <person name="Wilson D."/>
            <person name="Wilson R.K."/>
            <person name="Wing R.A."/>
            <person name="Wolfner M.F."/>
            <person name="Wong A."/>
            <person name="Wong G.K."/>
            <person name="Wu C.I."/>
            <person name="Wu G."/>
            <person name="Yamamoto D."/>
            <person name="Yang H.P."/>
            <person name="Yang S.P."/>
            <person name="Yorke J.A."/>
            <person name="Yoshida K."/>
            <person name="Zdobnov E."/>
            <person name="Zhang P."/>
            <person name="Zhang Y."/>
            <person name="Zimin A.V."/>
            <person name="Baldwin J."/>
            <person name="Abdouelleil A."/>
            <person name="Abdulkadir J."/>
            <person name="Abebe A."/>
            <person name="Abera B."/>
            <person name="Abreu J."/>
            <person name="Acer S.C."/>
            <person name="Aftuck L."/>
            <person name="Alexander A."/>
            <person name="An P."/>
            <person name="Anderson E."/>
            <person name="Anderson S."/>
            <person name="Arachi H."/>
            <person name="Azer M."/>
            <person name="Bachantsang P."/>
            <person name="Barry A."/>
            <person name="Bayul T."/>
            <person name="Berlin A."/>
            <person name="Bessette D."/>
            <person name="Bloom T."/>
            <person name="Blye J."/>
            <person name="Boguslavskiy L."/>
            <person name="Bonnet C."/>
            <person name="Boukhgalter B."/>
            <person name="Bourzgui I."/>
            <person name="Brown A."/>
            <person name="Cahill P."/>
            <person name="Channer S."/>
            <person name="Cheshatsang Y."/>
            <person name="Chuda L."/>
            <person name="Citroen M."/>
            <person name="Collymore A."/>
            <person name="Cooke P."/>
            <person name="Costello M."/>
            <person name="D'Aco K."/>
            <person name="Daza R."/>
            <person name="De Haan G."/>
            <person name="DeGray S."/>
            <person name="DeMaso C."/>
            <person name="Dhargay N."/>
            <person name="Dooley K."/>
            <person name="Dooley E."/>
            <person name="Doricent M."/>
            <person name="Dorje P."/>
            <person name="Dorjee K."/>
            <person name="Dupes A."/>
            <person name="Elong R."/>
            <person name="Falk J."/>
            <person name="Farina A."/>
            <person name="Faro S."/>
            <person name="Ferguson D."/>
            <person name="Fisher S."/>
            <person name="Foley C.D."/>
            <person name="Franke A."/>
            <person name="Friedrich D."/>
            <person name="Gadbois L."/>
            <person name="Gearin G."/>
            <person name="Gearin C.R."/>
            <person name="Giannoukos G."/>
            <person name="Goode T."/>
            <person name="Graham J."/>
            <person name="Grandbois E."/>
            <person name="Grewal S."/>
            <person name="Gyaltsen K."/>
            <person name="Hafez N."/>
            <person name="Hagos B."/>
            <person name="Hall J."/>
            <person name="Henson C."/>
            <person name="Hollinger A."/>
            <person name="Honan T."/>
            <person name="Huard M.D."/>
            <person name="Hughes L."/>
            <person name="Hurhula B."/>
            <person name="Husby M.E."/>
            <person name="Kamat A."/>
            <person name="Kanga B."/>
            <person name="Kashin S."/>
            <person name="Khazanovich D."/>
            <person name="Kisner P."/>
            <person name="Lance K."/>
            <person name="Lara M."/>
            <person name="Lee W."/>
            <person name="Lennon N."/>
            <person name="Letendre F."/>
            <person name="LeVine R."/>
            <person name="Lipovsky A."/>
            <person name="Liu X."/>
            <person name="Liu J."/>
            <person name="Liu S."/>
            <person name="Lokyitsang T."/>
            <person name="Lokyitsang Y."/>
            <person name="Lubonja R."/>
            <person name="Lui A."/>
            <person name="MacDonald P."/>
            <person name="Magnisalis V."/>
            <person name="Maru K."/>
            <person name="Matthews C."/>
            <person name="McCusker W."/>
            <person name="McDonough S."/>
            <person name="Mehta T."/>
            <person name="Meldrim J."/>
            <person name="Meneus L."/>
            <person name="Mihai O."/>
            <person name="Mihalev A."/>
            <person name="Mihova T."/>
            <person name="Mittelman R."/>
            <person name="Mlenga V."/>
            <person name="Montmayeur A."/>
            <person name="Mulrain L."/>
            <person name="Navidi A."/>
            <person name="Naylor J."/>
            <person name="Negash T."/>
            <person name="Nguyen T."/>
            <person name="Nguyen N."/>
            <person name="Nicol R."/>
            <person name="Norbu C."/>
            <person name="Norbu N."/>
            <person name="Novod N."/>
            <person name="O'Neill B."/>
            <person name="Osman S."/>
            <person name="Markiewicz E."/>
            <person name="Oyono O.L."/>
            <person name="Patti C."/>
            <person name="Phunkhang P."/>
            <person name="Pierre F."/>
            <person name="Priest M."/>
            <person name="Raghuraman S."/>
            <person name="Rege F."/>
            <person name="Reyes R."/>
            <person name="Rise C."/>
            <person name="Rogov P."/>
            <person name="Ross K."/>
            <person name="Ryan E."/>
            <person name="Settipalli S."/>
            <person name="Shea T."/>
            <person name="Sherpa N."/>
            <person name="Shi L."/>
            <person name="Shih D."/>
            <person name="Sparrow T."/>
            <person name="Spaulding J."/>
            <person name="Stalker J."/>
            <person name="Stange-Thomann N."/>
            <person name="Stavropoulos S."/>
            <person name="Stone C."/>
            <person name="Strader C."/>
            <person name="Tesfaye S."/>
            <person name="Thomson T."/>
            <person name="Thoulutsang Y."/>
            <person name="Thoulutsang D."/>
            <person name="Topham K."/>
            <person name="Topping I."/>
            <person name="Tsamla T."/>
            <person name="Vassiliev H."/>
            <person name="Vo A."/>
            <person name="Wangchuk T."/>
            <person name="Wangdi T."/>
            <person name="Weiand M."/>
            <person name="Wilkinson J."/>
            <person name="Wilson A."/>
            <person name="Yadav S."/>
            <person name="Young G."/>
            <person name="Yu Q."/>
            <person name="Zembek L."/>
            <person name="Zhong D."/>
            <person name="Zimmer A."/>
            <person name="Zwirko Z."/>
            <person name="Jaffe D.B."/>
            <person name="Alvarez P."/>
            <person name="Brockman W."/>
            <person name="Butler J."/>
            <person name="Chin C."/>
            <person name="Gnerre S."/>
            <person name="Grabherr M."/>
            <person name="Kleber M."/>
            <person name="Mauceli E."/>
            <person name="MacCallum I."/>
        </authorList>
    </citation>
    <scope>NUCLEOTIDE SEQUENCE [LARGE SCALE GENOMIC DNA]</scope>
    <source>
        <strain evidence="2">MSH-3 / Tucson 14011-0111.49</strain>
    </source>
</reference>
<dbReference type="EMBL" id="CH479207">
    <property type="protein sequence ID" value="EDW31019.1"/>
    <property type="molecule type" value="Genomic_DNA"/>
</dbReference>
<dbReference type="PANTHER" id="PTHR10612:SF11">
    <property type="entry name" value="KARL, ISOFORM A"/>
    <property type="match status" value="1"/>
</dbReference>
<dbReference type="GO" id="GO:0006629">
    <property type="term" value="P:lipid metabolic process"/>
    <property type="evidence" value="ECO:0007669"/>
    <property type="project" value="TreeGrafter"/>
</dbReference>
<accession>B4H3R8</accession>
<dbReference type="PANTHER" id="PTHR10612">
    <property type="entry name" value="APOLIPOPROTEIN D"/>
    <property type="match status" value="1"/>
</dbReference>
<dbReference type="OMA" id="CAEKKKH"/>
<evidence type="ECO:0000313" key="1">
    <source>
        <dbReference type="EMBL" id="EDW31019.1"/>
    </source>
</evidence>
<dbReference type="CDD" id="cd00301">
    <property type="entry name" value="lipocalin_FABP"/>
    <property type="match status" value="1"/>
</dbReference>
<dbReference type="SUPFAM" id="SSF50814">
    <property type="entry name" value="Lipocalins"/>
    <property type="match status" value="1"/>
</dbReference>
<dbReference type="Gene3D" id="2.40.128.20">
    <property type="match status" value="1"/>
</dbReference>
<sequence length="315" mass="36094">MGGSSYPQNNPNPVPIRSAAVTGGSACVADSLGWRSASDNTTAATSRVPSQRNIKARSSLCPGSQHRLIMVFLRKAALLLLVPLLLLELVHLCGGTGTPWLKYNSYTDQGRRRSDQRERCPHVRAIRNFDLAKMMGCWHVVQYYASTEELPEYACMRSHFSFSGEDQHITMNFSYIFAEDPLREKMQGNITWMIPEFQYPGHWMHTEDIYEGVYNTYVLDTDYQSWGLVMHCAEKKKHTRYLSALLLSREPTLGENVVNFLREKLPRYHIDLSFMFDINQTACENLMESSSDDPLAYIVNGRKNEKEMFKIITKQ</sequence>
<dbReference type="PhylomeDB" id="B4H3R8"/>
<dbReference type="GO" id="GO:0000302">
    <property type="term" value="P:response to reactive oxygen species"/>
    <property type="evidence" value="ECO:0007669"/>
    <property type="project" value="TreeGrafter"/>
</dbReference>
<proteinExistence type="predicted"/>
<dbReference type="FunFam" id="2.40.128.20:FF:000034">
    <property type="entry name" value="Karl, isoform A"/>
    <property type="match status" value="1"/>
</dbReference>
<dbReference type="GO" id="GO:0005737">
    <property type="term" value="C:cytoplasm"/>
    <property type="evidence" value="ECO:0007669"/>
    <property type="project" value="TreeGrafter"/>
</dbReference>
<organism evidence="2">
    <name type="scientific">Drosophila persimilis</name>
    <name type="common">Fruit fly</name>
    <dbReference type="NCBI Taxonomy" id="7234"/>
    <lineage>
        <taxon>Eukaryota</taxon>
        <taxon>Metazoa</taxon>
        <taxon>Ecdysozoa</taxon>
        <taxon>Arthropoda</taxon>
        <taxon>Hexapoda</taxon>
        <taxon>Insecta</taxon>
        <taxon>Pterygota</taxon>
        <taxon>Neoptera</taxon>
        <taxon>Endopterygota</taxon>
        <taxon>Diptera</taxon>
        <taxon>Brachycera</taxon>
        <taxon>Muscomorpha</taxon>
        <taxon>Ephydroidea</taxon>
        <taxon>Drosophilidae</taxon>
        <taxon>Drosophila</taxon>
        <taxon>Sophophora</taxon>
    </lineage>
</organism>
<dbReference type="OrthoDB" id="8186134at2759"/>
<dbReference type="Proteomes" id="UP000008744">
    <property type="component" value="Unassembled WGS sequence"/>
</dbReference>
<protein>
    <submittedName>
        <fullName evidence="1">GL15152</fullName>
    </submittedName>
</protein>
<evidence type="ECO:0000313" key="2">
    <source>
        <dbReference type="Proteomes" id="UP000008744"/>
    </source>
</evidence>
<keyword evidence="2" id="KW-1185">Reference proteome</keyword>
<dbReference type="InterPro" id="IPR012674">
    <property type="entry name" value="Calycin"/>
</dbReference>
<name>B4H3R8_DROPE</name>
<dbReference type="AlphaFoldDB" id="B4H3R8"/>